<evidence type="ECO:0000256" key="4">
    <source>
        <dbReference type="ARBA" id="ARBA00008391"/>
    </source>
</evidence>
<dbReference type="SUPFAM" id="SSF53271">
    <property type="entry name" value="PRTase-like"/>
    <property type="match status" value="1"/>
</dbReference>
<evidence type="ECO:0000256" key="10">
    <source>
        <dbReference type="ARBA" id="ARBA00022726"/>
    </source>
</evidence>
<comment type="similarity">
    <text evidence="4 11">Belongs to the purine/pyrimidine phosphoribosyltransferase family.</text>
</comment>
<evidence type="ECO:0000313" key="14">
    <source>
        <dbReference type="Proteomes" id="UP001168380"/>
    </source>
</evidence>
<evidence type="ECO:0000313" key="13">
    <source>
        <dbReference type="EMBL" id="MDO3382346.1"/>
    </source>
</evidence>
<comment type="caution">
    <text evidence="13">The sequence shown here is derived from an EMBL/GenBank/DDBJ whole genome shotgun (WGS) entry which is preliminary data.</text>
</comment>
<keyword evidence="8 11" id="KW-0328">Glycosyltransferase</keyword>
<evidence type="ECO:0000256" key="1">
    <source>
        <dbReference type="ARBA" id="ARBA00000868"/>
    </source>
</evidence>
<dbReference type="NCBIfam" id="NF002634">
    <property type="entry name" value="PRK02304.1-3"/>
    <property type="match status" value="1"/>
</dbReference>
<dbReference type="NCBIfam" id="TIGR01090">
    <property type="entry name" value="apt"/>
    <property type="match status" value="1"/>
</dbReference>
<dbReference type="Proteomes" id="UP001168380">
    <property type="component" value="Unassembled WGS sequence"/>
</dbReference>
<evidence type="ECO:0000256" key="5">
    <source>
        <dbReference type="ARBA" id="ARBA00011738"/>
    </source>
</evidence>
<dbReference type="HAMAP" id="MF_00004">
    <property type="entry name" value="Aden_phosphoribosyltr"/>
    <property type="match status" value="1"/>
</dbReference>
<comment type="subunit">
    <text evidence="5 11">Homodimer.</text>
</comment>
<comment type="catalytic activity">
    <reaction evidence="1 11">
        <text>AMP + diphosphate = 5-phospho-alpha-D-ribose 1-diphosphate + adenine</text>
        <dbReference type="Rhea" id="RHEA:16609"/>
        <dbReference type="ChEBI" id="CHEBI:16708"/>
        <dbReference type="ChEBI" id="CHEBI:33019"/>
        <dbReference type="ChEBI" id="CHEBI:58017"/>
        <dbReference type="ChEBI" id="CHEBI:456215"/>
        <dbReference type="EC" id="2.4.2.7"/>
    </reaction>
</comment>
<evidence type="ECO:0000259" key="12">
    <source>
        <dbReference type="Pfam" id="PF00156"/>
    </source>
</evidence>
<evidence type="ECO:0000256" key="7">
    <source>
        <dbReference type="ARBA" id="ARBA00022490"/>
    </source>
</evidence>
<name>A0ABT8TI32_9GAMM</name>
<reference evidence="13" key="1">
    <citation type="submission" date="2023-07" db="EMBL/GenBank/DDBJ databases">
        <title>Gilvimarinus algae sp. nov., isolated from the surface of Kelp.</title>
        <authorList>
            <person name="Sun Y.Y."/>
            <person name="Gong Y."/>
            <person name="Du Z.J."/>
        </authorList>
    </citation>
    <scope>NUCLEOTIDE SEQUENCE</scope>
    <source>
        <strain evidence="13">SDUM040014</strain>
    </source>
</reference>
<dbReference type="Gene3D" id="3.40.50.2020">
    <property type="match status" value="1"/>
</dbReference>
<sequence length="178" mass="18966">MISDYLKNSVTRVPDYPKAGIQFRDITSLVADGRAFAEAVTALAEPYLSQAVDKVVGIEARGFVFGAALARELGVGLALARKPGKLPRATCRETYTLEYGEDALHMHLDALEPESRVLLVDDLIATGGTALAALRLVRQLGASPIGAAFVIALPELGGLAALQRQRVATHHLMEFAGE</sequence>
<evidence type="ECO:0000256" key="8">
    <source>
        <dbReference type="ARBA" id="ARBA00022676"/>
    </source>
</evidence>
<dbReference type="RefSeq" id="WP_302712545.1">
    <property type="nucleotide sequence ID" value="NZ_JAULRT010000052.1"/>
</dbReference>
<evidence type="ECO:0000256" key="6">
    <source>
        <dbReference type="ARBA" id="ARBA00011893"/>
    </source>
</evidence>
<comment type="function">
    <text evidence="11">Catalyzes a salvage reaction resulting in the formation of AMP, that is energically less costly than de novo synthesis.</text>
</comment>
<evidence type="ECO:0000256" key="2">
    <source>
        <dbReference type="ARBA" id="ARBA00004496"/>
    </source>
</evidence>
<evidence type="ECO:0000256" key="9">
    <source>
        <dbReference type="ARBA" id="ARBA00022679"/>
    </source>
</evidence>
<keyword evidence="10 11" id="KW-0660">Purine salvage</keyword>
<evidence type="ECO:0000256" key="11">
    <source>
        <dbReference type="HAMAP-Rule" id="MF_00004"/>
    </source>
</evidence>
<dbReference type="PANTHER" id="PTHR11776:SF7">
    <property type="entry name" value="PHOSPHORIBOSYLTRANSFERASE DOMAIN-CONTAINING PROTEIN"/>
    <property type="match status" value="1"/>
</dbReference>
<dbReference type="InterPro" id="IPR050120">
    <property type="entry name" value="Adenine_PRTase"/>
</dbReference>
<dbReference type="NCBIfam" id="NF002636">
    <property type="entry name" value="PRK02304.1-5"/>
    <property type="match status" value="1"/>
</dbReference>
<keyword evidence="9 11" id="KW-0808">Transferase</keyword>
<accession>A0ABT8TI32</accession>
<dbReference type="Pfam" id="PF00156">
    <property type="entry name" value="Pribosyltran"/>
    <property type="match status" value="1"/>
</dbReference>
<dbReference type="CDD" id="cd06223">
    <property type="entry name" value="PRTases_typeI"/>
    <property type="match status" value="1"/>
</dbReference>
<dbReference type="EC" id="2.4.2.7" evidence="6 11"/>
<protein>
    <recommendedName>
        <fullName evidence="6 11">Adenine phosphoribosyltransferase</fullName>
        <shortName evidence="11">APRT</shortName>
        <ecNumber evidence="6 11">2.4.2.7</ecNumber>
    </recommendedName>
</protein>
<comment type="subcellular location">
    <subcellularLocation>
        <location evidence="2 11">Cytoplasm</location>
    </subcellularLocation>
</comment>
<gene>
    <name evidence="11" type="primary">apt</name>
    <name evidence="13" type="ORF">QWI16_09175</name>
</gene>
<keyword evidence="7 11" id="KW-0963">Cytoplasm</keyword>
<organism evidence="13 14">
    <name type="scientific">Gilvimarinus algae</name>
    <dbReference type="NCBI Taxonomy" id="3058037"/>
    <lineage>
        <taxon>Bacteria</taxon>
        <taxon>Pseudomonadati</taxon>
        <taxon>Pseudomonadota</taxon>
        <taxon>Gammaproteobacteria</taxon>
        <taxon>Cellvibrionales</taxon>
        <taxon>Cellvibrionaceae</taxon>
        <taxon>Gilvimarinus</taxon>
    </lineage>
</organism>
<evidence type="ECO:0000256" key="3">
    <source>
        <dbReference type="ARBA" id="ARBA00004659"/>
    </source>
</evidence>
<dbReference type="InterPro" id="IPR029057">
    <property type="entry name" value="PRTase-like"/>
</dbReference>
<dbReference type="PANTHER" id="PTHR11776">
    <property type="entry name" value="ADENINE PHOSPHORIBOSYLTRANSFERASE"/>
    <property type="match status" value="1"/>
</dbReference>
<dbReference type="InterPro" id="IPR000836">
    <property type="entry name" value="PRTase_dom"/>
</dbReference>
<dbReference type="GO" id="GO:0003999">
    <property type="term" value="F:adenine phosphoribosyltransferase activity"/>
    <property type="evidence" value="ECO:0007669"/>
    <property type="project" value="UniProtKB-EC"/>
</dbReference>
<keyword evidence="14" id="KW-1185">Reference proteome</keyword>
<proteinExistence type="inferred from homology"/>
<dbReference type="InterPro" id="IPR005764">
    <property type="entry name" value="Ade_phspho_trans"/>
</dbReference>
<feature type="domain" description="Phosphoribosyltransferase" evidence="12">
    <location>
        <begin position="31"/>
        <end position="153"/>
    </location>
</feature>
<comment type="pathway">
    <text evidence="3 11">Purine metabolism; AMP biosynthesis via salvage pathway; AMP from adenine: step 1/1.</text>
</comment>
<dbReference type="EMBL" id="JAULRT010000052">
    <property type="protein sequence ID" value="MDO3382346.1"/>
    <property type="molecule type" value="Genomic_DNA"/>
</dbReference>